<feature type="compositionally biased region" description="Low complexity" evidence="1">
    <location>
        <begin position="67"/>
        <end position="76"/>
    </location>
</feature>
<sequence length="172" mass="18143">MIQFMSPLLLLGMLLNKGGTFFRRFTRSTPASAEGLEGGEGMVNLELVEQGEGWEGAITLGGGGGVRSRNSSNPRSSKFRQPNPLRDAPPAAGIKNKADAGRPNSSFDAFKNPSLKGAFTNPKSKNKKKNGGVVVAKLENEIIQKREAIAIELARSGGGGKGKGSVITEKMT</sequence>
<dbReference type="EMBL" id="BRXY01000582">
    <property type="protein sequence ID" value="GMI01613.1"/>
    <property type="molecule type" value="Genomic_DNA"/>
</dbReference>
<feature type="signal peptide" evidence="2">
    <location>
        <begin position="1"/>
        <end position="20"/>
    </location>
</feature>
<protein>
    <submittedName>
        <fullName evidence="3">Uncharacterized protein</fullName>
    </submittedName>
</protein>
<accession>A0A9W7F4Z9</accession>
<evidence type="ECO:0000313" key="4">
    <source>
        <dbReference type="Proteomes" id="UP001165085"/>
    </source>
</evidence>
<dbReference type="AlphaFoldDB" id="A0A9W7F4Z9"/>
<evidence type="ECO:0000256" key="2">
    <source>
        <dbReference type="SAM" id="SignalP"/>
    </source>
</evidence>
<dbReference type="Proteomes" id="UP001165085">
    <property type="component" value="Unassembled WGS sequence"/>
</dbReference>
<evidence type="ECO:0000313" key="3">
    <source>
        <dbReference type="EMBL" id="GMI01613.1"/>
    </source>
</evidence>
<proteinExistence type="predicted"/>
<gene>
    <name evidence="3" type="ORF">TrST_g8734</name>
</gene>
<feature type="region of interest" description="Disordered" evidence="1">
    <location>
        <begin position="59"/>
        <end position="130"/>
    </location>
</feature>
<reference evidence="4" key="1">
    <citation type="journal article" date="2023" name="Commun. Biol.">
        <title>Genome analysis of Parmales, the sister group of diatoms, reveals the evolutionary specialization of diatoms from phago-mixotrophs to photoautotrophs.</title>
        <authorList>
            <person name="Ban H."/>
            <person name="Sato S."/>
            <person name="Yoshikawa S."/>
            <person name="Yamada K."/>
            <person name="Nakamura Y."/>
            <person name="Ichinomiya M."/>
            <person name="Sato N."/>
            <person name="Blanc-Mathieu R."/>
            <person name="Endo H."/>
            <person name="Kuwata A."/>
            <person name="Ogata H."/>
        </authorList>
    </citation>
    <scope>NUCLEOTIDE SEQUENCE [LARGE SCALE GENOMIC DNA]</scope>
    <source>
        <strain evidence="4">NIES 3701</strain>
    </source>
</reference>
<keyword evidence="2" id="KW-0732">Signal</keyword>
<feature type="chain" id="PRO_5040822308" evidence="2">
    <location>
        <begin position="21"/>
        <end position="172"/>
    </location>
</feature>
<keyword evidence="4" id="KW-1185">Reference proteome</keyword>
<comment type="caution">
    <text evidence="3">The sequence shown here is derived from an EMBL/GenBank/DDBJ whole genome shotgun (WGS) entry which is preliminary data.</text>
</comment>
<evidence type="ECO:0000256" key="1">
    <source>
        <dbReference type="SAM" id="MobiDB-lite"/>
    </source>
</evidence>
<organism evidence="3 4">
    <name type="scientific">Triparma strigata</name>
    <dbReference type="NCBI Taxonomy" id="1606541"/>
    <lineage>
        <taxon>Eukaryota</taxon>
        <taxon>Sar</taxon>
        <taxon>Stramenopiles</taxon>
        <taxon>Ochrophyta</taxon>
        <taxon>Bolidophyceae</taxon>
        <taxon>Parmales</taxon>
        <taxon>Triparmaceae</taxon>
        <taxon>Triparma</taxon>
    </lineage>
</organism>
<name>A0A9W7F4Z9_9STRA</name>